<name>A0A397S7R7_9GLOM</name>
<organism evidence="2 3">
    <name type="scientific">Glomus cerebriforme</name>
    <dbReference type="NCBI Taxonomy" id="658196"/>
    <lineage>
        <taxon>Eukaryota</taxon>
        <taxon>Fungi</taxon>
        <taxon>Fungi incertae sedis</taxon>
        <taxon>Mucoromycota</taxon>
        <taxon>Glomeromycotina</taxon>
        <taxon>Glomeromycetes</taxon>
        <taxon>Glomerales</taxon>
        <taxon>Glomeraceae</taxon>
        <taxon>Glomus</taxon>
    </lineage>
</organism>
<feature type="region of interest" description="Disordered" evidence="1">
    <location>
        <begin position="191"/>
        <end position="213"/>
    </location>
</feature>
<comment type="caution">
    <text evidence="2">The sequence shown here is derived from an EMBL/GenBank/DDBJ whole genome shotgun (WGS) entry which is preliminary data.</text>
</comment>
<dbReference type="AlphaFoldDB" id="A0A397S7R7"/>
<accession>A0A397S7R7</accession>
<keyword evidence="3" id="KW-1185">Reference proteome</keyword>
<sequence length="295" mass="33829">MTEILLTLVSENNDKKNFITILSVSKSKILLNLASLYQKACDVKDQAKKANQDEILCWYYYIIEFDNQVRNIMKSNQIGEKKAKGQIYNFIITQLGTKHNTLQKQTQRARKIHNLFEKIGIDKVKYIKTYSANSITELSDSQFQTIIDHFTEKPNVKFAEDPEDEEQDDDQNNASEVQVNFLAPIPSAHDSARGAFSKSNSSSNSSETSSGNSFTPQIALAMAELHINYDNDYEEEMPAPSERFIEVDESDDDGYDRYGEYNEYSECNKGYYYHNGRYERKVSPMTSPIISLIYA</sequence>
<reference evidence="2 3" key="1">
    <citation type="submission" date="2018-06" db="EMBL/GenBank/DDBJ databases">
        <title>Comparative genomics reveals the genomic features of Rhizophagus irregularis, R. cerebriforme, R. diaphanum and Gigaspora rosea, and their symbiotic lifestyle signature.</title>
        <authorList>
            <person name="Morin E."/>
            <person name="San Clemente H."/>
            <person name="Chen E.C.H."/>
            <person name="De La Providencia I."/>
            <person name="Hainaut M."/>
            <person name="Kuo A."/>
            <person name="Kohler A."/>
            <person name="Murat C."/>
            <person name="Tang N."/>
            <person name="Roy S."/>
            <person name="Loubradou J."/>
            <person name="Henrissat B."/>
            <person name="Grigoriev I.V."/>
            <person name="Corradi N."/>
            <person name="Roux C."/>
            <person name="Martin F.M."/>
        </authorList>
    </citation>
    <scope>NUCLEOTIDE SEQUENCE [LARGE SCALE GENOMIC DNA]</scope>
    <source>
        <strain evidence="2 3">DAOM 227022</strain>
    </source>
</reference>
<protein>
    <submittedName>
        <fullName evidence="2">Uncharacterized protein</fullName>
    </submittedName>
</protein>
<evidence type="ECO:0000313" key="2">
    <source>
        <dbReference type="EMBL" id="RIA80829.1"/>
    </source>
</evidence>
<dbReference type="EMBL" id="QKYT01000889">
    <property type="protein sequence ID" value="RIA80829.1"/>
    <property type="molecule type" value="Genomic_DNA"/>
</dbReference>
<gene>
    <name evidence="2" type="ORF">C1645_744966</name>
</gene>
<dbReference type="OrthoDB" id="2444779at2759"/>
<proteinExistence type="predicted"/>
<evidence type="ECO:0000313" key="3">
    <source>
        <dbReference type="Proteomes" id="UP000265703"/>
    </source>
</evidence>
<feature type="compositionally biased region" description="Low complexity" evidence="1">
    <location>
        <begin position="197"/>
        <end position="213"/>
    </location>
</feature>
<evidence type="ECO:0000256" key="1">
    <source>
        <dbReference type="SAM" id="MobiDB-lite"/>
    </source>
</evidence>
<dbReference type="Proteomes" id="UP000265703">
    <property type="component" value="Unassembled WGS sequence"/>
</dbReference>